<evidence type="ECO:0000313" key="2">
    <source>
        <dbReference type="Proteomes" id="UP000230033"/>
    </source>
</evidence>
<dbReference type="Proteomes" id="UP000230033">
    <property type="component" value="Unassembled WGS sequence"/>
</dbReference>
<dbReference type="EMBL" id="PEZJ01000007">
    <property type="protein sequence ID" value="PIS14120.1"/>
    <property type="molecule type" value="Genomic_DNA"/>
</dbReference>
<sequence>MYHGIIIDQEFTDQSFPNTFKVFARKQDGSWGIYGVEIEDSHLEESISKIQESMKSDEPWYAHFYNDKQLIVIFKDKVFRVEPHICSWTPIVDYGKELNIPEEQLDFWPNRFQDEIHYFSKDDFIS</sequence>
<proteinExistence type="predicted"/>
<protein>
    <submittedName>
        <fullName evidence="1">Uncharacterized protein</fullName>
    </submittedName>
</protein>
<comment type="caution">
    <text evidence="1">The sequence shown here is derived from an EMBL/GenBank/DDBJ whole genome shotgun (WGS) entry which is preliminary data.</text>
</comment>
<accession>A0A2H0WN97</accession>
<evidence type="ECO:0000313" key="1">
    <source>
        <dbReference type="EMBL" id="PIS14120.1"/>
    </source>
</evidence>
<reference evidence="2" key="1">
    <citation type="submission" date="2017-09" db="EMBL/GenBank/DDBJ databases">
        <title>Depth-based differentiation of microbial function through sediment-hosted aquifers and enrichment of novel symbionts in the deep terrestrial subsurface.</title>
        <authorList>
            <person name="Probst A.J."/>
            <person name="Ladd B."/>
            <person name="Jarett J.K."/>
            <person name="Geller-Mcgrath D.E."/>
            <person name="Sieber C.M.K."/>
            <person name="Emerson J.B."/>
            <person name="Anantharaman K."/>
            <person name="Thomas B.C."/>
            <person name="Malmstrom R."/>
            <person name="Stieglmeier M."/>
            <person name="Klingl A."/>
            <person name="Woyke T."/>
            <person name="Ryan C.M."/>
            <person name="Banfield J.F."/>
        </authorList>
    </citation>
    <scope>NUCLEOTIDE SEQUENCE [LARGE SCALE GENOMIC DNA]</scope>
</reference>
<organism evidence="1 2">
    <name type="scientific">Candidatus Shapirobacteria bacterium CG09_land_8_20_14_0_10_47_13</name>
    <dbReference type="NCBI Taxonomy" id="1974481"/>
    <lineage>
        <taxon>Bacteria</taxon>
        <taxon>Candidatus Shapironibacteriota</taxon>
    </lineage>
</organism>
<dbReference type="AlphaFoldDB" id="A0A2H0WN97"/>
<gene>
    <name evidence="1" type="ORF">COT65_00475</name>
</gene>
<name>A0A2H0WN97_9BACT</name>